<dbReference type="EMBL" id="AWSJ01000111">
    <property type="protein sequence ID" value="ERI10254.1"/>
    <property type="molecule type" value="Genomic_DNA"/>
</dbReference>
<dbReference type="Pfam" id="PF09951">
    <property type="entry name" value="Imm33"/>
    <property type="match status" value="1"/>
</dbReference>
<dbReference type="RefSeq" id="WP_021619852.1">
    <property type="nucleotide sequence ID" value="NZ_KE952706.1"/>
</dbReference>
<name>U1WNT3_ANEAE</name>
<dbReference type="InterPro" id="IPR018689">
    <property type="entry name" value="Imm33_dom"/>
</dbReference>
<proteinExistence type="predicted"/>
<reference evidence="2 3" key="1">
    <citation type="submission" date="2013-08" db="EMBL/GenBank/DDBJ databases">
        <authorList>
            <person name="Weinstock G."/>
            <person name="Sodergren E."/>
            <person name="Wylie T."/>
            <person name="Fulton L."/>
            <person name="Fulton R."/>
            <person name="Fronick C."/>
            <person name="O'Laughlin M."/>
            <person name="Godfrey J."/>
            <person name="Miner T."/>
            <person name="Herter B."/>
            <person name="Appelbaum E."/>
            <person name="Cordes M."/>
            <person name="Lek S."/>
            <person name="Wollam A."/>
            <person name="Pepin K.H."/>
            <person name="Palsikar V.B."/>
            <person name="Mitreva M."/>
            <person name="Wilson R.K."/>
        </authorList>
    </citation>
    <scope>NUCLEOTIDE SEQUENCE [LARGE SCALE GENOMIC DNA]</scope>
    <source>
        <strain evidence="2 3">ATCC 12856</strain>
    </source>
</reference>
<dbReference type="AlphaFoldDB" id="U1WNT3"/>
<dbReference type="STRING" id="649747.HMPREF0083_01654"/>
<evidence type="ECO:0000313" key="3">
    <source>
        <dbReference type="Proteomes" id="UP000016511"/>
    </source>
</evidence>
<dbReference type="GeneID" id="92837850"/>
<gene>
    <name evidence="2" type="ORF">HMPREF0083_01654</name>
</gene>
<keyword evidence="3" id="KW-1185">Reference proteome</keyword>
<protein>
    <recommendedName>
        <fullName evidence="1">Immunity protein Imm33 domain-containing protein</fullName>
    </recommendedName>
</protein>
<dbReference type="Proteomes" id="UP000016511">
    <property type="component" value="Unassembled WGS sequence"/>
</dbReference>
<evidence type="ECO:0000313" key="2">
    <source>
        <dbReference type="EMBL" id="ERI10254.1"/>
    </source>
</evidence>
<feature type="domain" description="Immunity protein Imm33" evidence="1">
    <location>
        <begin position="16"/>
        <end position="97"/>
    </location>
</feature>
<comment type="caution">
    <text evidence="2">The sequence shown here is derived from an EMBL/GenBank/DDBJ whole genome shotgun (WGS) entry which is preliminary data.</text>
</comment>
<dbReference type="PATRIC" id="fig|649747.3.peg.1498"/>
<accession>U1WNT3</accession>
<evidence type="ECO:0000259" key="1">
    <source>
        <dbReference type="Pfam" id="PF09951"/>
    </source>
</evidence>
<dbReference type="HOGENOM" id="CLU_145209_1_0_9"/>
<sequence>MLGKKKPNFIDGAGGCIVSKNILDNKGNLKWLLREESVNDVDNGWRFFSDIDNDEFINNPKNMTICDFNTVAEIEPAVIGIYHFPIGSDLQLIVENNRRFFLDNLTGKVVEL</sequence>
<organism evidence="2 3">
    <name type="scientific">Aneurinibacillus aneurinilyticus ATCC 12856</name>
    <dbReference type="NCBI Taxonomy" id="649747"/>
    <lineage>
        <taxon>Bacteria</taxon>
        <taxon>Bacillati</taxon>
        <taxon>Bacillota</taxon>
        <taxon>Bacilli</taxon>
        <taxon>Bacillales</taxon>
        <taxon>Paenibacillaceae</taxon>
        <taxon>Aneurinibacillus group</taxon>
        <taxon>Aneurinibacillus</taxon>
    </lineage>
</organism>
<dbReference type="eggNOG" id="COG4859">
    <property type="taxonomic scope" value="Bacteria"/>
</dbReference>